<dbReference type="InterPro" id="IPR037914">
    <property type="entry name" value="SpoVT-AbrB_sf"/>
</dbReference>
<evidence type="ECO:0000313" key="5">
    <source>
        <dbReference type="Proteomes" id="UP000318199"/>
    </source>
</evidence>
<dbReference type="InterPro" id="IPR007159">
    <property type="entry name" value="SpoVT-AbrB_dom"/>
</dbReference>
<dbReference type="Pfam" id="PF04014">
    <property type="entry name" value="MazE_antitoxin"/>
    <property type="match status" value="1"/>
</dbReference>
<evidence type="ECO:0000313" key="4">
    <source>
        <dbReference type="EMBL" id="TWO69134.1"/>
    </source>
</evidence>
<gene>
    <name evidence="4" type="ORF">FN976_20585</name>
</gene>
<feature type="region of interest" description="Disordered" evidence="2">
    <location>
        <begin position="76"/>
        <end position="95"/>
    </location>
</feature>
<dbReference type="SMART" id="SM00966">
    <property type="entry name" value="SpoVT_AbrB"/>
    <property type="match status" value="1"/>
</dbReference>
<dbReference type="SUPFAM" id="SSF89447">
    <property type="entry name" value="AbrB/MazE/MraZ-like"/>
    <property type="match status" value="1"/>
</dbReference>
<evidence type="ECO:0000256" key="1">
    <source>
        <dbReference type="PROSITE-ProRule" id="PRU01076"/>
    </source>
</evidence>
<organism evidence="4 5">
    <name type="scientific">Caenimonas sedimenti</name>
    <dbReference type="NCBI Taxonomy" id="2596921"/>
    <lineage>
        <taxon>Bacteria</taxon>
        <taxon>Pseudomonadati</taxon>
        <taxon>Pseudomonadota</taxon>
        <taxon>Betaproteobacteria</taxon>
        <taxon>Burkholderiales</taxon>
        <taxon>Comamonadaceae</taxon>
        <taxon>Caenimonas</taxon>
    </lineage>
</organism>
<dbReference type="AlphaFoldDB" id="A0A562ZLT0"/>
<comment type="caution">
    <text evidence="4">The sequence shown here is derived from an EMBL/GenBank/DDBJ whole genome shotgun (WGS) entry which is preliminary data.</text>
</comment>
<dbReference type="PROSITE" id="PS51740">
    <property type="entry name" value="SPOVT_ABRB"/>
    <property type="match status" value="1"/>
</dbReference>
<dbReference type="RefSeq" id="WP_432417880.1">
    <property type="nucleotide sequence ID" value="NZ_VOBQ01000016.1"/>
</dbReference>
<reference evidence="4 5" key="1">
    <citation type="submission" date="2019-07" db="EMBL/GenBank/DDBJ databases">
        <title>Caenimonas sedimenti sp. nov., isolated from activated sludge.</title>
        <authorList>
            <person name="Xu J."/>
        </authorList>
    </citation>
    <scope>NUCLEOTIDE SEQUENCE [LARGE SCALE GENOMIC DNA]</scope>
    <source>
        <strain evidence="4 5">HX-9-20</strain>
    </source>
</reference>
<dbReference type="Proteomes" id="UP000318199">
    <property type="component" value="Unassembled WGS sequence"/>
</dbReference>
<keyword evidence="5" id="KW-1185">Reference proteome</keyword>
<keyword evidence="1 4" id="KW-0238">DNA-binding</keyword>
<feature type="compositionally biased region" description="Pro residues" evidence="2">
    <location>
        <begin position="83"/>
        <end position="95"/>
    </location>
</feature>
<dbReference type="GO" id="GO:0003677">
    <property type="term" value="F:DNA binding"/>
    <property type="evidence" value="ECO:0007669"/>
    <property type="project" value="UniProtKB-UniRule"/>
</dbReference>
<protein>
    <submittedName>
        <fullName evidence="4">AbrB/MazE/SpoVT family DNA-binding domain-containing protein</fullName>
    </submittedName>
</protein>
<name>A0A562ZLT0_9BURK</name>
<dbReference type="EMBL" id="VOBQ01000016">
    <property type="protein sequence ID" value="TWO69134.1"/>
    <property type="molecule type" value="Genomic_DNA"/>
</dbReference>
<dbReference type="Gene3D" id="2.10.260.10">
    <property type="match status" value="1"/>
</dbReference>
<sequence>MRGSRKRHWADEPNLHVFAMCTRRRPMQKIVRIGNSCAVRLPVSLLEAAGLKEGAAVALRLLDSGDIRLRPQRGRLTAGEYVEPPPPSPLPRAKW</sequence>
<evidence type="ECO:0000259" key="3">
    <source>
        <dbReference type="PROSITE" id="PS51740"/>
    </source>
</evidence>
<proteinExistence type="predicted"/>
<feature type="domain" description="SpoVT-AbrB" evidence="3">
    <location>
        <begin position="28"/>
        <end position="74"/>
    </location>
</feature>
<evidence type="ECO:0000256" key="2">
    <source>
        <dbReference type="SAM" id="MobiDB-lite"/>
    </source>
</evidence>
<accession>A0A562ZLT0</accession>